<organism evidence="2 3">
    <name type="scientific">Batrachochytrium dendrobatidis (strain JAM81 / FGSC 10211)</name>
    <name type="common">Frog chytrid fungus</name>
    <dbReference type="NCBI Taxonomy" id="684364"/>
    <lineage>
        <taxon>Eukaryota</taxon>
        <taxon>Fungi</taxon>
        <taxon>Fungi incertae sedis</taxon>
        <taxon>Chytridiomycota</taxon>
        <taxon>Chytridiomycota incertae sedis</taxon>
        <taxon>Chytridiomycetes</taxon>
        <taxon>Rhizophydiales</taxon>
        <taxon>Rhizophydiales incertae sedis</taxon>
        <taxon>Batrachochytrium</taxon>
    </lineage>
</organism>
<feature type="region of interest" description="Disordered" evidence="1">
    <location>
        <begin position="1178"/>
        <end position="1225"/>
    </location>
</feature>
<sequence length="1299" mass="140032">MAVKFLPVLIPFVASCQHELYLDIVSCHTIRIQEMAENDARPQPQKILSLFSKISKKFSSSSTAIGTSSIASATESMPSSFLSLKTPTQENTVNTNSESSSRVVLGGSSQVLGAKDVSLTKALDGSNDKPSFNTPRTQTNKILNAFASTSSVDTHRDNILSQSDGYQRFKLQSNSAVGPSLENMKNKSYTASELRILNEKDGSGENSATNQSLQCSGEDDLLSQVNKVSQSTDELEKVYSTLIASRKSSNDFGEMHHTSEGFVQPLASLSGSISRPSASTSDLHVKKDTQQVIAPAISIQKTNSAKLQVLSKSISEVSHNAKQPIESSRARSNAQLKPFQTDSQQNHPSQLLNTRTVSPILTTPTQFIGKATISRFGTNPALQSKQTPTELDKTKTFTDASQSKLIAKASLLSSVSNVPESCTPGLLIKPTKSGSNLTQGSNNASKTSVANFVQQKSSTSSIQLELNVQRSDSNLVSAGGQQQPIPSLISQTLERHISPHTSITKDTNPAITDFQKETYMASPPLVKSESSASLNMSSRVPYTSVDAVSTGPTTPACISANNSITALSDTRSRSTSISTKSHEAAGEDLLERLRMTVGAKLRSQSSQQTMQTTVNSLLIDTKKELPNNGYRLRAQTWSIKPNGDANYKSNDAVSGSADKSSLRSPTSPISRYNGEFLTNKTTLLRGTTLAQMRINQPMIGSRSASKPTFDLGKNFQRTDAFSGFSAIGNTPGTSSGSDESFESGSRMINFQGIPSLNKSGNTPPRSPFAQSNVSTTSATVLGQGGVSKGVLAGSNLTGRPHSTSLSAGSSTLSNVHSIQQRPRGYSYASSASPMNSMNPVNALQQPSVLFQQPLDQHGSRINVANTSMPTSYLGTSMQSNPVSPFDRLAKNEVGSQFNSTVSLPFKNTRARSHTTAASYTSNDAAANLEPDHTRLLSESSTYPHQKSSFAQDVQSMAYSFHHQKHIKSQLAVPEQRSSPGTNLTTQMLYSNLTGAGRVPLKRGMSTPQHSHAAALEPILSQPSSPSGSSVALMRQSSARNSTCSDRFNNLDSCTPETGLPKTHKTRLERGDYKNADSSDDMPNRNASAPIPASADLSNSQNNASGHKTATNITDKLNLDHPLSKSNLAFSYRIDDQATGESSQEKDDRKLAFSQRFKSDSVSSRPTLDYLDSRQAGLPQNASQAMSNSINGISHSNNFRGAHSNGMHQDNLDNRSSVASEYDSDTDPIFDEDSGLVRCFKRSESGMCVLEQGWDSEVYADPRYNIWRRAVLEILQQQTDFPLIMPTDLFAAIMDDFIEL</sequence>
<dbReference type="HOGENOM" id="CLU_261605_0_0_1"/>
<feature type="compositionally biased region" description="Polar residues" evidence="1">
    <location>
        <begin position="647"/>
        <end position="667"/>
    </location>
</feature>
<evidence type="ECO:0000256" key="1">
    <source>
        <dbReference type="SAM" id="MobiDB-lite"/>
    </source>
</evidence>
<reference evidence="2 3" key="1">
    <citation type="submission" date="2009-12" db="EMBL/GenBank/DDBJ databases">
        <title>The draft genome of Batrachochytrium dendrobatidis.</title>
        <authorList>
            <consortium name="US DOE Joint Genome Institute (JGI-PGF)"/>
            <person name="Kuo A."/>
            <person name="Salamov A."/>
            <person name="Schmutz J."/>
            <person name="Lucas S."/>
            <person name="Pitluck S."/>
            <person name="Rosenblum E."/>
            <person name="Stajich J."/>
            <person name="Eisen M."/>
            <person name="Grigoriev I.V."/>
        </authorList>
    </citation>
    <scope>NUCLEOTIDE SEQUENCE [LARGE SCALE GENOMIC DNA]</scope>
    <source>
        <strain evidence="3">JAM81 / FGSC 10211</strain>
    </source>
</reference>
<gene>
    <name evidence="2" type="ORF">BATDEDRAFT_34459</name>
</gene>
<feature type="compositionally biased region" description="Low complexity" evidence="1">
    <location>
        <begin position="1020"/>
        <end position="1029"/>
    </location>
</feature>
<feature type="compositionally biased region" description="Polar residues" evidence="1">
    <location>
        <begin position="330"/>
        <end position="350"/>
    </location>
</feature>
<dbReference type="PROSITE" id="PS51257">
    <property type="entry name" value="PROKAR_LIPOPROTEIN"/>
    <property type="match status" value="1"/>
</dbReference>
<evidence type="ECO:0000313" key="2">
    <source>
        <dbReference type="EMBL" id="EGF82473.1"/>
    </source>
</evidence>
<feature type="region of interest" description="Disordered" evidence="1">
    <location>
        <begin position="794"/>
        <end position="814"/>
    </location>
</feature>
<accession>F4NWG3</accession>
<dbReference type="RefSeq" id="XP_006676810.1">
    <property type="nucleotide sequence ID" value="XM_006676747.1"/>
</dbReference>
<feature type="compositionally biased region" description="Polar residues" evidence="1">
    <location>
        <begin position="1034"/>
        <end position="1055"/>
    </location>
</feature>
<dbReference type="Proteomes" id="UP000007241">
    <property type="component" value="Unassembled WGS sequence"/>
</dbReference>
<feature type="region of interest" description="Disordered" evidence="1">
    <location>
        <begin position="318"/>
        <end position="350"/>
    </location>
</feature>
<feature type="compositionally biased region" description="Low complexity" evidence="1">
    <location>
        <begin position="1186"/>
        <end position="1197"/>
    </location>
</feature>
<feature type="compositionally biased region" description="Basic and acidic residues" evidence="1">
    <location>
        <begin position="1065"/>
        <end position="1076"/>
    </location>
</feature>
<dbReference type="EMBL" id="GL882880">
    <property type="protein sequence ID" value="EGF82473.1"/>
    <property type="molecule type" value="Genomic_DNA"/>
</dbReference>
<keyword evidence="3" id="KW-1185">Reference proteome</keyword>
<feature type="compositionally biased region" description="Low complexity" evidence="1">
    <location>
        <begin position="802"/>
        <end position="813"/>
    </location>
</feature>
<feature type="region of interest" description="Disordered" evidence="1">
    <location>
        <begin position="1016"/>
        <end position="1118"/>
    </location>
</feature>
<dbReference type="InParanoid" id="F4NWG3"/>
<protein>
    <submittedName>
        <fullName evidence="2">Uncharacterized protein</fullName>
    </submittedName>
</protein>
<evidence type="ECO:0000313" key="3">
    <source>
        <dbReference type="Proteomes" id="UP000007241"/>
    </source>
</evidence>
<dbReference type="OrthoDB" id="2128741at2759"/>
<dbReference type="OMA" id="WIPTELI"/>
<feature type="region of interest" description="Disordered" evidence="1">
    <location>
        <begin position="641"/>
        <end position="667"/>
    </location>
</feature>
<feature type="compositionally biased region" description="Polar residues" evidence="1">
    <location>
        <begin position="1095"/>
        <end position="1114"/>
    </location>
</feature>
<name>F4NWG3_BATDJ</name>
<dbReference type="GeneID" id="18240449"/>
<proteinExistence type="predicted"/>
<feature type="region of interest" description="Disordered" evidence="1">
    <location>
        <begin position="1136"/>
        <end position="1157"/>
    </location>
</feature>